<evidence type="ECO:0000256" key="8">
    <source>
        <dbReference type="ARBA" id="ARBA00023125"/>
    </source>
</evidence>
<dbReference type="InterPro" id="IPR011604">
    <property type="entry name" value="PDDEXK-like_dom_sf"/>
</dbReference>
<gene>
    <name evidence="18" type="primary">addA</name>
    <name evidence="18" type="ORF">H2LOC_009680</name>
</gene>
<keyword evidence="7 15" id="KW-0067">ATP-binding</keyword>
<evidence type="ECO:0000256" key="14">
    <source>
        <dbReference type="ARBA" id="ARBA00048988"/>
    </source>
</evidence>
<dbReference type="InterPro" id="IPR014151">
    <property type="entry name" value="DNA_helicase_AddA"/>
</dbReference>
<dbReference type="Proteomes" id="UP000309061">
    <property type="component" value="Chromosome"/>
</dbReference>
<dbReference type="PROSITE" id="PS51198">
    <property type="entry name" value="UVRD_HELICASE_ATP_BIND"/>
    <property type="match status" value="1"/>
</dbReference>
<evidence type="ECO:0000256" key="7">
    <source>
        <dbReference type="ARBA" id="ARBA00022840"/>
    </source>
</evidence>
<dbReference type="EC" id="5.6.2.4" evidence="12"/>
<dbReference type="InterPro" id="IPR038726">
    <property type="entry name" value="PDDEXK_AddAB-type"/>
</dbReference>
<name>A0A6B8KG31_9HYPH</name>
<evidence type="ECO:0000259" key="17">
    <source>
        <dbReference type="PROSITE" id="PS51217"/>
    </source>
</evidence>
<feature type="domain" description="UvrD-like helicase ATP-binding" evidence="16">
    <location>
        <begin position="9"/>
        <end position="486"/>
    </location>
</feature>
<dbReference type="EMBL" id="CP046052">
    <property type="protein sequence ID" value="QGM45951.1"/>
    <property type="molecule type" value="Genomic_DNA"/>
</dbReference>
<evidence type="ECO:0000256" key="3">
    <source>
        <dbReference type="ARBA" id="ARBA00022763"/>
    </source>
</evidence>
<dbReference type="GO" id="GO:0043138">
    <property type="term" value="F:3'-5' DNA helicase activity"/>
    <property type="evidence" value="ECO:0007669"/>
    <property type="project" value="UniProtKB-EC"/>
</dbReference>
<evidence type="ECO:0000313" key="19">
    <source>
        <dbReference type="Proteomes" id="UP000309061"/>
    </source>
</evidence>
<evidence type="ECO:0000256" key="2">
    <source>
        <dbReference type="ARBA" id="ARBA00022741"/>
    </source>
</evidence>
<evidence type="ECO:0000256" key="4">
    <source>
        <dbReference type="ARBA" id="ARBA00022801"/>
    </source>
</evidence>
<dbReference type="AlphaFoldDB" id="A0A6B8KG31"/>
<evidence type="ECO:0000256" key="12">
    <source>
        <dbReference type="ARBA" id="ARBA00034808"/>
    </source>
</evidence>
<dbReference type="InterPro" id="IPR014016">
    <property type="entry name" value="UvrD-like_ATP-bd"/>
</dbReference>
<evidence type="ECO:0000256" key="13">
    <source>
        <dbReference type="ARBA" id="ARBA00034923"/>
    </source>
</evidence>
<dbReference type="GO" id="GO:0005524">
    <property type="term" value="F:ATP binding"/>
    <property type="evidence" value="ECO:0007669"/>
    <property type="project" value="UniProtKB-UniRule"/>
</dbReference>
<dbReference type="KEGG" id="mhey:H2LOC_009680"/>
<protein>
    <recommendedName>
        <fullName evidence="12">DNA 3'-5' helicase</fullName>
        <ecNumber evidence="12">5.6.2.4</ecNumber>
    </recommendedName>
    <alternativeName>
        <fullName evidence="13">DNA 3'-5' helicase II</fullName>
    </alternativeName>
</protein>
<sequence length="1151" mass="125677">MSAIRRPVPELTKKHQWTASDPALSVWVSAHAGSGKTHVLSQRVVRLLLARVPPSRILCLTYTKAAAANMAARVFKILAEWTLLDDAALDRAVAEASGERLDPSRRAFARRLFARTVETPGGLKIQTIHAFCERILHLFPFEANVAAGFTVLDDIERAELLDRARRQTLARALQENGPLSDALELVAREASDASFDGLLGELLRHRGALGKACGSDYENKLRFDLGLSEADALASVEAEIIHAGIGCGGWRALAERLRQGSANDKKLGDQLARAAALAPDPACIEEYELLFFTQKGTPRGGDKSMITQGLCKSDPLLLPLLEEERDRLAGLLEKRKAAKTFERSRALSLIGQAIITEYERAKNLRGLFDFDDLIERTRELLRRSSPSWVLYKLDQQIDHILLDEAQDTSAPQWEILQAIAGEFAESRDGARRRSFFAVGDEKQSIFSFQGAAPEKFDAMRRNFQNRFAEAGLDFRLVPLTMSFRSAPTTLKAVDAIFAAGDNRHGLSFDKEEPAPEHHAWKSDLPGLVEIWDPIGAEKLEPPREWSLPLDRVSEQAPSLRLAGKVAAKIKALMAAGGGEWVEGDRGPRPVEAGDILILVRKRDAFFEAMIRALKEQGIAVAGADRLDLLDHIAVMDLCALARAALLQGDDLSLAELLKSPLAGLSDDDLLALAPGRSGPLADALAVATDPRLREAAESCEQWRRDARRLRPFDFFTRALGAGRGRERLIARLGPEANDAIDEFLRLALDFESDEPGGLTAFLASVEKLDVSIKRDMEAAGGAVRVMTVHASKGLEAKIVFMPDTCGAPTGRHDPKIFALGQGGEAGDASLAWSPKTDADCAAVARERERLREAARGEYQRLLYVALTRAEERLYVAAYHGEKAPAEGCWYLSIRNALEPSFESLPDPHDGERRILRSPAAPEPLSLPRGAAEERRIEIPAFARTPAPPEGSPMPPLRPSSALAGADVFTPYAAGAATKRDADRLLIGRLTHALLQHLPKCAPQKRSGAAQRFLQLRAPGLSGPLREEVARAAIRVIEDSLCAPLFGPGSAAEVDIVARLETPRGALDIAGRIDRLAVTESEVFVADFKTGRPREATSPAQLRQLALYRAAAARLYPEKTVRCVLIFTQDASLLEPPAEALDEALKEILERG</sequence>
<dbReference type="Pfam" id="PF00580">
    <property type="entry name" value="UvrD-helicase"/>
    <property type="match status" value="1"/>
</dbReference>
<feature type="domain" description="UvrD-like helicase C-terminal" evidence="17">
    <location>
        <begin position="518"/>
        <end position="793"/>
    </location>
</feature>
<dbReference type="Gene3D" id="3.90.320.10">
    <property type="match status" value="1"/>
</dbReference>
<dbReference type="Gene3D" id="1.10.486.10">
    <property type="entry name" value="PCRA, domain 4"/>
    <property type="match status" value="1"/>
</dbReference>
<dbReference type="Pfam" id="PF12705">
    <property type="entry name" value="PDDEXK_1"/>
    <property type="match status" value="1"/>
</dbReference>
<dbReference type="NCBIfam" id="TIGR02784">
    <property type="entry name" value="addA_alphas"/>
    <property type="match status" value="1"/>
</dbReference>
<comment type="catalytic activity">
    <reaction evidence="14">
        <text>ATP + H2O = ADP + phosphate + H(+)</text>
        <dbReference type="Rhea" id="RHEA:13065"/>
        <dbReference type="ChEBI" id="CHEBI:15377"/>
        <dbReference type="ChEBI" id="CHEBI:15378"/>
        <dbReference type="ChEBI" id="CHEBI:30616"/>
        <dbReference type="ChEBI" id="CHEBI:43474"/>
        <dbReference type="ChEBI" id="CHEBI:456216"/>
        <dbReference type="EC" id="5.6.2.4"/>
    </reaction>
</comment>
<keyword evidence="9" id="KW-0234">DNA repair</keyword>
<dbReference type="InterPro" id="IPR000212">
    <property type="entry name" value="DNA_helicase_UvrD/REP"/>
</dbReference>
<evidence type="ECO:0000259" key="16">
    <source>
        <dbReference type="PROSITE" id="PS51198"/>
    </source>
</evidence>
<keyword evidence="4 15" id="KW-0378">Hydrolase</keyword>
<dbReference type="SUPFAM" id="SSF52540">
    <property type="entry name" value="P-loop containing nucleoside triphosphate hydrolases"/>
    <property type="match status" value="1"/>
</dbReference>
<reference evidence="18 19" key="1">
    <citation type="submission" date="2019-11" db="EMBL/GenBank/DDBJ databases">
        <title>The genome sequence of Methylocystis heyeri.</title>
        <authorList>
            <person name="Oshkin I.Y."/>
            <person name="Miroshnikov K."/>
            <person name="Dedysh S.N."/>
        </authorList>
    </citation>
    <scope>NUCLEOTIDE SEQUENCE [LARGE SCALE GENOMIC DNA]</scope>
    <source>
        <strain evidence="18 19">H2</strain>
    </source>
</reference>
<evidence type="ECO:0000256" key="5">
    <source>
        <dbReference type="ARBA" id="ARBA00022806"/>
    </source>
</evidence>
<keyword evidence="8" id="KW-0238">DNA-binding</keyword>
<evidence type="ECO:0000313" key="18">
    <source>
        <dbReference type="EMBL" id="QGM45951.1"/>
    </source>
</evidence>
<keyword evidence="10" id="KW-0413">Isomerase</keyword>
<dbReference type="GO" id="GO:0033202">
    <property type="term" value="C:DNA helicase complex"/>
    <property type="evidence" value="ECO:0007669"/>
    <property type="project" value="TreeGrafter"/>
</dbReference>
<evidence type="ECO:0000256" key="10">
    <source>
        <dbReference type="ARBA" id="ARBA00023235"/>
    </source>
</evidence>
<dbReference type="Pfam" id="PF13361">
    <property type="entry name" value="UvrD_C"/>
    <property type="match status" value="1"/>
</dbReference>
<dbReference type="GO" id="GO:0003677">
    <property type="term" value="F:DNA binding"/>
    <property type="evidence" value="ECO:0007669"/>
    <property type="project" value="UniProtKB-KW"/>
</dbReference>
<proteinExistence type="predicted"/>
<feature type="binding site" evidence="15">
    <location>
        <begin position="30"/>
        <end position="37"/>
    </location>
    <ligand>
        <name>ATP</name>
        <dbReference type="ChEBI" id="CHEBI:30616"/>
    </ligand>
</feature>
<evidence type="ECO:0000256" key="9">
    <source>
        <dbReference type="ARBA" id="ARBA00023204"/>
    </source>
</evidence>
<keyword evidence="1" id="KW-0540">Nuclease</keyword>
<dbReference type="GO" id="GO:0005829">
    <property type="term" value="C:cytosol"/>
    <property type="evidence" value="ECO:0007669"/>
    <property type="project" value="TreeGrafter"/>
</dbReference>
<organism evidence="18 19">
    <name type="scientific">Methylocystis heyeri</name>
    <dbReference type="NCBI Taxonomy" id="391905"/>
    <lineage>
        <taxon>Bacteria</taxon>
        <taxon>Pseudomonadati</taxon>
        <taxon>Pseudomonadota</taxon>
        <taxon>Alphaproteobacteria</taxon>
        <taxon>Hyphomicrobiales</taxon>
        <taxon>Methylocystaceae</taxon>
        <taxon>Methylocystis</taxon>
    </lineage>
</organism>
<keyword evidence="2 15" id="KW-0547">Nucleotide-binding</keyword>
<dbReference type="RefSeq" id="WP_136496216.1">
    <property type="nucleotide sequence ID" value="NZ_CP046052.1"/>
</dbReference>
<keyword evidence="3" id="KW-0227">DNA damage</keyword>
<keyword evidence="6" id="KW-0269">Exonuclease</keyword>
<comment type="catalytic activity">
    <reaction evidence="11">
        <text>Couples ATP hydrolysis with the unwinding of duplex DNA by translocating in the 3'-5' direction.</text>
        <dbReference type="EC" id="5.6.2.4"/>
    </reaction>
</comment>
<dbReference type="PANTHER" id="PTHR11070">
    <property type="entry name" value="UVRD / RECB / PCRA DNA HELICASE FAMILY MEMBER"/>
    <property type="match status" value="1"/>
</dbReference>
<accession>A0A6B8KG31</accession>
<dbReference type="PROSITE" id="PS51217">
    <property type="entry name" value="UVRD_HELICASE_CTER"/>
    <property type="match status" value="1"/>
</dbReference>
<keyword evidence="19" id="KW-1185">Reference proteome</keyword>
<evidence type="ECO:0000256" key="11">
    <source>
        <dbReference type="ARBA" id="ARBA00034617"/>
    </source>
</evidence>
<dbReference type="GO" id="GO:0004527">
    <property type="term" value="F:exonuclease activity"/>
    <property type="evidence" value="ECO:0007669"/>
    <property type="project" value="UniProtKB-KW"/>
</dbReference>
<evidence type="ECO:0000256" key="6">
    <source>
        <dbReference type="ARBA" id="ARBA00022839"/>
    </source>
</evidence>
<evidence type="ECO:0000256" key="1">
    <source>
        <dbReference type="ARBA" id="ARBA00022722"/>
    </source>
</evidence>
<evidence type="ECO:0000256" key="15">
    <source>
        <dbReference type="PROSITE-ProRule" id="PRU00560"/>
    </source>
</evidence>
<dbReference type="Gene3D" id="3.40.50.300">
    <property type="entry name" value="P-loop containing nucleotide triphosphate hydrolases"/>
    <property type="match status" value="4"/>
</dbReference>
<keyword evidence="5 15" id="KW-0347">Helicase</keyword>
<dbReference type="OrthoDB" id="9810135at2"/>
<dbReference type="InterPro" id="IPR014017">
    <property type="entry name" value="DNA_helicase_UvrD-like_C"/>
</dbReference>
<dbReference type="InterPro" id="IPR027417">
    <property type="entry name" value="P-loop_NTPase"/>
</dbReference>
<dbReference type="PANTHER" id="PTHR11070:SF2">
    <property type="entry name" value="ATP-DEPENDENT DNA HELICASE SRS2"/>
    <property type="match status" value="1"/>
</dbReference>
<dbReference type="GO" id="GO:0000725">
    <property type="term" value="P:recombinational repair"/>
    <property type="evidence" value="ECO:0007669"/>
    <property type="project" value="TreeGrafter"/>
</dbReference>